<evidence type="ECO:0000313" key="2">
    <source>
        <dbReference type="EMBL" id="KAK7025583.1"/>
    </source>
</evidence>
<accession>A0AAW0BI14</accession>
<dbReference type="EMBL" id="JAYKXP010000111">
    <property type="protein sequence ID" value="KAK7025583.1"/>
    <property type="molecule type" value="Genomic_DNA"/>
</dbReference>
<feature type="compositionally biased region" description="Polar residues" evidence="1">
    <location>
        <begin position="48"/>
        <end position="63"/>
    </location>
</feature>
<gene>
    <name evidence="2" type="ORF">VNI00_015876</name>
</gene>
<dbReference type="Proteomes" id="UP001383192">
    <property type="component" value="Unassembled WGS sequence"/>
</dbReference>
<organism evidence="2 3">
    <name type="scientific">Paramarasmius palmivorus</name>
    <dbReference type="NCBI Taxonomy" id="297713"/>
    <lineage>
        <taxon>Eukaryota</taxon>
        <taxon>Fungi</taxon>
        <taxon>Dikarya</taxon>
        <taxon>Basidiomycota</taxon>
        <taxon>Agaricomycotina</taxon>
        <taxon>Agaricomycetes</taxon>
        <taxon>Agaricomycetidae</taxon>
        <taxon>Agaricales</taxon>
        <taxon>Marasmiineae</taxon>
        <taxon>Marasmiaceae</taxon>
        <taxon>Paramarasmius</taxon>
    </lineage>
</organism>
<evidence type="ECO:0000256" key="1">
    <source>
        <dbReference type="SAM" id="MobiDB-lite"/>
    </source>
</evidence>
<protein>
    <submittedName>
        <fullName evidence="2">Uncharacterized protein</fullName>
    </submittedName>
</protein>
<comment type="caution">
    <text evidence="2">The sequence shown here is derived from an EMBL/GenBank/DDBJ whole genome shotgun (WGS) entry which is preliminary data.</text>
</comment>
<name>A0AAW0BI14_9AGAR</name>
<feature type="region of interest" description="Disordered" evidence="1">
    <location>
        <begin position="23"/>
        <end position="63"/>
    </location>
</feature>
<keyword evidence="3" id="KW-1185">Reference proteome</keyword>
<proteinExistence type="predicted"/>
<feature type="compositionally biased region" description="Low complexity" evidence="1">
    <location>
        <begin position="25"/>
        <end position="41"/>
    </location>
</feature>
<sequence>MVNAFQEARLPFVLRRVETFTVKKSPASSSAPSPSPQTSSSLVKRTPAQLSLSSSTPASDQLETLTQFAPKTSAGGEIWSELREGVAWLGGIVNAARIRMSDYSTGTAVERHTQSLIALLGHSQGARRDWESSWGVLKSL</sequence>
<evidence type="ECO:0000313" key="3">
    <source>
        <dbReference type="Proteomes" id="UP001383192"/>
    </source>
</evidence>
<dbReference type="AlphaFoldDB" id="A0AAW0BI14"/>
<reference evidence="2 3" key="1">
    <citation type="submission" date="2024-01" db="EMBL/GenBank/DDBJ databases">
        <title>A draft genome for a cacao thread blight-causing isolate of Paramarasmius palmivorus.</title>
        <authorList>
            <person name="Baruah I.K."/>
            <person name="Bukari Y."/>
            <person name="Amoako-Attah I."/>
            <person name="Meinhardt L.W."/>
            <person name="Bailey B.A."/>
            <person name="Cohen S.P."/>
        </authorList>
    </citation>
    <scope>NUCLEOTIDE SEQUENCE [LARGE SCALE GENOMIC DNA]</scope>
    <source>
        <strain evidence="2 3">GH-12</strain>
    </source>
</reference>